<evidence type="ECO:0000313" key="2">
    <source>
        <dbReference type="Proteomes" id="UP001157440"/>
    </source>
</evidence>
<sequence>MTTITPFAAGSYLTTRNAAQLTTLKSQLNDLSTQLSTGLTAQTYGGLGSGRSTALSAQATLSALTGYAAGITAAQTRTNVAVTSLTQVATLGIDARTTLNNGLQSTPVNATAAKANALNNLQAALDTLNQSVAGNYLFGGEDSSTQPVLDADTILNGTKKPDGSTDQMGLTEFVSSQVKADLGANGNGRLTQTYLASNPTEITLADDPSSRAKPQSGFAITSVSAVPTPGGIAATRALDSTGTSATVTIDVNQQPAAGDSLTLTLQLPDGTQTKVTLTAAASGTTPASSSTGFAIGADKAETANNLNEALKSALSASASSTLPAYSTAQAASTFFSAPNPTTTAANTVVWYQGENGTTDPLSTQSVQVSAGSSVQIGVRANQPAISNVLAGLATVALGMPNSSDPNAAALYSAISSQAQPLLSSADTSPSASSTGALPSVQDTVTQLSLASTRLSNAATTNKATQNTLQNTLDGIEQAPTEEVVTKLLDVQNRLQASYQVTASLSKLSLVNYIS</sequence>
<reference evidence="2" key="1">
    <citation type="journal article" date="2019" name="Int. J. Syst. Evol. Microbiol.">
        <title>The Global Catalogue of Microorganisms (GCM) 10K type strain sequencing project: providing services to taxonomists for standard genome sequencing and annotation.</title>
        <authorList>
            <consortium name="The Broad Institute Genomics Platform"/>
            <consortium name="The Broad Institute Genome Sequencing Center for Infectious Disease"/>
            <person name="Wu L."/>
            <person name="Ma J."/>
        </authorList>
    </citation>
    <scope>NUCLEOTIDE SEQUENCE [LARGE SCALE GENOMIC DNA]</scope>
    <source>
        <strain evidence="2">NBRC 103632</strain>
    </source>
</reference>
<dbReference type="GO" id="GO:0009288">
    <property type="term" value="C:bacterial-type flagellum"/>
    <property type="evidence" value="ECO:0007669"/>
    <property type="project" value="InterPro"/>
</dbReference>
<dbReference type="GO" id="GO:0005198">
    <property type="term" value="F:structural molecule activity"/>
    <property type="evidence" value="ECO:0007669"/>
    <property type="project" value="InterPro"/>
</dbReference>
<dbReference type="SUPFAM" id="SSF64518">
    <property type="entry name" value="Phase 1 flagellin"/>
    <property type="match status" value="1"/>
</dbReference>
<organism evidence="1 2">
    <name type="scientific">Methylobacterium tardum</name>
    <dbReference type="NCBI Taxonomy" id="374432"/>
    <lineage>
        <taxon>Bacteria</taxon>
        <taxon>Pseudomonadati</taxon>
        <taxon>Pseudomonadota</taxon>
        <taxon>Alphaproteobacteria</taxon>
        <taxon>Hyphomicrobiales</taxon>
        <taxon>Methylobacteriaceae</taxon>
        <taxon>Methylobacterium</taxon>
    </lineage>
</organism>
<accession>A0AA37TE85</accession>
<gene>
    <name evidence="1" type="ORF">GCM10007890_39820</name>
</gene>
<comment type="caution">
    <text evidence="1">The sequence shown here is derived from an EMBL/GenBank/DDBJ whole genome shotgun (WGS) entry which is preliminary data.</text>
</comment>
<dbReference type="RefSeq" id="WP_238196085.1">
    <property type="nucleotide sequence ID" value="NZ_BPQZ01000008.1"/>
</dbReference>
<proteinExistence type="predicted"/>
<dbReference type="PANTHER" id="PTHR42792:SF1">
    <property type="entry name" value="FLAGELLAR HOOK-ASSOCIATED PROTEIN 3"/>
    <property type="match status" value="1"/>
</dbReference>
<protein>
    <recommendedName>
        <fullName evidence="3">Flagellin</fullName>
    </recommendedName>
</protein>
<name>A0AA37TE85_9HYPH</name>
<dbReference type="PANTHER" id="PTHR42792">
    <property type="entry name" value="FLAGELLIN"/>
    <property type="match status" value="1"/>
</dbReference>
<dbReference type="AlphaFoldDB" id="A0AA37TE85"/>
<dbReference type="EMBL" id="BSPL01000019">
    <property type="protein sequence ID" value="GLS71969.1"/>
    <property type="molecule type" value="Genomic_DNA"/>
</dbReference>
<dbReference type="Proteomes" id="UP001157440">
    <property type="component" value="Unassembled WGS sequence"/>
</dbReference>
<keyword evidence="2" id="KW-1185">Reference proteome</keyword>
<evidence type="ECO:0000313" key="1">
    <source>
        <dbReference type="EMBL" id="GLS71969.1"/>
    </source>
</evidence>
<dbReference type="InterPro" id="IPR001492">
    <property type="entry name" value="Flagellin"/>
</dbReference>
<evidence type="ECO:0008006" key="3">
    <source>
        <dbReference type="Google" id="ProtNLM"/>
    </source>
</evidence>